<sequence length="101" mass="11558">MENMWQSSHHKEGTESQIMETGTSVLDAYRVILFNDDVHTFDEVIIQIIKAVACSRAKAEQHTWEVHTRGRSIVFSGQLPRCLKVSSILEEIDLRTEIQTS</sequence>
<dbReference type="AlphaFoldDB" id="B4S981"/>
<feature type="domain" description="Adaptor protein ClpS core" evidence="1">
    <location>
        <begin position="27"/>
        <end position="89"/>
    </location>
</feature>
<keyword evidence="2" id="KW-0378">Hydrolase</keyword>
<dbReference type="HOGENOM" id="CLU_134083_2_1_10"/>
<dbReference type="Proteomes" id="UP000002725">
    <property type="component" value="Chromosome"/>
</dbReference>
<dbReference type="eggNOG" id="COG2127">
    <property type="taxonomic scope" value="Bacteria"/>
</dbReference>
<gene>
    <name evidence="2" type="ordered locus">Paes_0047</name>
</gene>
<keyword evidence="3" id="KW-1185">Reference proteome</keyword>
<evidence type="ECO:0000313" key="3">
    <source>
        <dbReference type="Proteomes" id="UP000002725"/>
    </source>
</evidence>
<dbReference type="GO" id="GO:0008233">
    <property type="term" value="F:peptidase activity"/>
    <property type="evidence" value="ECO:0007669"/>
    <property type="project" value="UniProtKB-KW"/>
</dbReference>
<dbReference type="GO" id="GO:0030163">
    <property type="term" value="P:protein catabolic process"/>
    <property type="evidence" value="ECO:0007669"/>
    <property type="project" value="InterPro"/>
</dbReference>
<keyword evidence="2" id="KW-0645">Protease</keyword>
<dbReference type="SUPFAM" id="SSF54736">
    <property type="entry name" value="ClpS-like"/>
    <property type="match status" value="1"/>
</dbReference>
<dbReference type="RefSeq" id="WP_012504650.1">
    <property type="nucleotide sequence ID" value="NC_011059.1"/>
</dbReference>
<dbReference type="InterPro" id="IPR014719">
    <property type="entry name" value="Ribosomal_bL12_C/ClpS-like"/>
</dbReference>
<accession>B4S981</accession>
<dbReference type="STRING" id="290512.Paes_0047"/>
<name>B4S981_PROA2</name>
<dbReference type="Pfam" id="PF02617">
    <property type="entry name" value="ClpS"/>
    <property type="match status" value="1"/>
</dbReference>
<dbReference type="Gene3D" id="3.30.1390.10">
    <property type="match status" value="1"/>
</dbReference>
<dbReference type="KEGG" id="paa:Paes_0047"/>
<dbReference type="GO" id="GO:0006508">
    <property type="term" value="P:proteolysis"/>
    <property type="evidence" value="ECO:0007669"/>
    <property type="project" value="UniProtKB-KW"/>
</dbReference>
<dbReference type="EMBL" id="CP001108">
    <property type="protein sequence ID" value="ACF45113.1"/>
    <property type="molecule type" value="Genomic_DNA"/>
</dbReference>
<evidence type="ECO:0000259" key="1">
    <source>
        <dbReference type="Pfam" id="PF02617"/>
    </source>
</evidence>
<dbReference type="InterPro" id="IPR003769">
    <property type="entry name" value="ClpS_core"/>
</dbReference>
<organism evidence="2 3">
    <name type="scientific">Prosthecochloris aestuarii (strain DSM 271 / SK 413)</name>
    <dbReference type="NCBI Taxonomy" id="290512"/>
    <lineage>
        <taxon>Bacteria</taxon>
        <taxon>Pseudomonadati</taxon>
        <taxon>Chlorobiota</taxon>
        <taxon>Chlorobiia</taxon>
        <taxon>Chlorobiales</taxon>
        <taxon>Chlorobiaceae</taxon>
        <taxon>Prosthecochloris</taxon>
    </lineage>
</organism>
<reference evidence="2" key="1">
    <citation type="submission" date="2008-06" db="EMBL/GenBank/DDBJ databases">
        <title>Complete sequence of chromosome of Prosthecochloris aestuarii DSM 271.</title>
        <authorList>
            <consortium name="US DOE Joint Genome Institute"/>
            <person name="Lucas S."/>
            <person name="Copeland A."/>
            <person name="Lapidus A."/>
            <person name="Glavina del Rio T."/>
            <person name="Dalin E."/>
            <person name="Tice H."/>
            <person name="Bruce D."/>
            <person name="Goodwin L."/>
            <person name="Pitluck S."/>
            <person name="Schmutz J."/>
            <person name="Larimer F."/>
            <person name="Land M."/>
            <person name="Hauser L."/>
            <person name="Kyrpides N."/>
            <person name="Anderson I."/>
            <person name="Liu Z."/>
            <person name="Li T."/>
            <person name="Zhao F."/>
            <person name="Overmann J."/>
            <person name="Bryant D.A."/>
            <person name="Richardson P."/>
        </authorList>
    </citation>
    <scope>NUCLEOTIDE SEQUENCE [LARGE SCALE GENOMIC DNA]</scope>
    <source>
        <strain evidence="2">DSM 271</strain>
    </source>
</reference>
<evidence type="ECO:0000313" key="2">
    <source>
        <dbReference type="EMBL" id="ACF45113.1"/>
    </source>
</evidence>
<protein>
    <submittedName>
        <fullName evidence="2">ATP-dependent Clp protease adaptor protein ClpS</fullName>
    </submittedName>
</protein>
<proteinExistence type="predicted"/>